<evidence type="ECO:0000313" key="1">
    <source>
        <dbReference type="EMBL" id="CCA25714.1"/>
    </source>
</evidence>
<organism evidence="1">
    <name type="scientific">Albugo laibachii Nc14</name>
    <dbReference type="NCBI Taxonomy" id="890382"/>
    <lineage>
        <taxon>Eukaryota</taxon>
        <taxon>Sar</taxon>
        <taxon>Stramenopiles</taxon>
        <taxon>Oomycota</taxon>
        <taxon>Peronosporomycetes</taxon>
        <taxon>Albuginales</taxon>
        <taxon>Albuginaceae</taxon>
        <taxon>Albugo</taxon>
    </lineage>
</organism>
<protein>
    <submittedName>
        <fullName evidence="1">AlNc14C316G10532 protein</fullName>
    </submittedName>
</protein>
<gene>
    <name evidence="1" type="primary">AlNc14C316G10532</name>
    <name evidence="1" type="ORF">ALNC14_118580</name>
</gene>
<dbReference type="EMBL" id="FR824361">
    <property type="protein sequence ID" value="CCA25714.1"/>
    <property type="molecule type" value="Genomic_DNA"/>
</dbReference>
<dbReference type="HOGENOM" id="CLU_2364017_0_0_1"/>
<reference evidence="1" key="2">
    <citation type="submission" date="2011-02" db="EMBL/GenBank/DDBJ databases">
        <authorList>
            <person name="MacLean D."/>
        </authorList>
    </citation>
    <scope>NUCLEOTIDE SEQUENCE</scope>
</reference>
<proteinExistence type="predicted"/>
<reference evidence="1" key="1">
    <citation type="journal article" date="2011" name="PLoS Biol.">
        <title>Gene gain and loss during evolution of obligate parasitism in the white rust pathogen of Arabidopsis thaliana.</title>
        <authorList>
            <person name="Kemen E."/>
            <person name="Gardiner A."/>
            <person name="Schultz-Larsen T."/>
            <person name="Kemen A.C."/>
            <person name="Balmuth A.L."/>
            <person name="Robert-Seilaniantz A."/>
            <person name="Bailey K."/>
            <person name="Holub E."/>
            <person name="Studholme D.J."/>
            <person name="Maclean D."/>
            <person name="Jones J.D."/>
        </authorList>
    </citation>
    <scope>NUCLEOTIDE SEQUENCE</scope>
</reference>
<name>F0WW94_9STRA</name>
<sequence length="96" mass="11094">MVEAESSRKAGKEEYCAAESATRVTHLHIIVYEYLNSILISTINIQPKAWRGVKIPRVEDRLTLEVEEWYKVDEAFPSWSVRRLLIQLVAPEHGNN</sequence>
<accession>F0WW94</accession>
<dbReference type="AlphaFoldDB" id="F0WW94"/>